<evidence type="ECO:0000256" key="1">
    <source>
        <dbReference type="SAM" id="MobiDB-lite"/>
    </source>
</evidence>
<feature type="compositionally biased region" description="Gly residues" evidence="1">
    <location>
        <begin position="1"/>
        <end position="11"/>
    </location>
</feature>
<sequence>MQQTLGRGGSLSHGSSTNWNRVQSESTTDQDSITDSVSRAIQKSHTVNQGTSITNSNSNTVSNGETQSYASTKSIDFTSSESTSVCKGCSSGTETSISNSTSTTKSVSFTYEFNNPNYWFTQTGWIILNRAIEVIKCNKLTECGRISEITIAINNKEYNIWNMFESPDILVGKFNNILVHKTDKAIRTNKEASCKYKNELSKAQRKIRLLEWHPPRIKVKRKSEFFNTIKDGAGAIFGFKYRESDDIKARCIWECGEYDTIDHRYFECKKLKEIWKKIHKLDKVTLEIANVGHVKILDTLAMIAIYTIHITSFKIFNDKGVIPQFVSTKPTPVTPAGSFGRSPPSSNDKISIVIVASSILITTLVMTAQKLDQSITVASLLAITL</sequence>
<organism evidence="2 3">
    <name type="scientific">Conidiobolus coronatus (strain ATCC 28846 / CBS 209.66 / NRRL 28638)</name>
    <name type="common">Delacroixia coronata</name>
    <dbReference type="NCBI Taxonomy" id="796925"/>
    <lineage>
        <taxon>Eukaryota</taxon>
        <taxon>Fungi</taxon>
        <taxon>Fungi incertae sedis</taxon>
        <taxon>Zoopagomycota</taxon>
        <taxon>Entomophthoromycotina</taxon>
        <taxon>Entomophthoromycetes</taxon>
        <taxon>Entomophthorales</taxon>
        <taxon>Ancylistaceae</taxon>
        <taxon>Conidiobolus</taxon>
    </lineage>
</organism>
<reference evidence="2 3" key="1">
    <citation type="journal article" date="2015" name="Genome Biol. Evol.">
        <title>Phylogenomic analyses indicate that early fungi evolved digesting cell walls of algal ancestors of land plants.</title>
        <authorList>
            <person name="Chang Y."/>
            <person name="Wang S."/>
            <person name="Sekimoto S."/>
            <person name="Aerts A.L."/>
            <person name="Choi C."/>
            <person name="Clum A."/>
            <person name="LaButti K.M."/>
            <person name="Lindquist E.A."/>
            <person name="Yee Ngan C."/>
            <person name="Ohm R.A."/>
            <person name="Salamov A.A."/>
            <person name="Grigoriev I.V."/>
            <person name="Spatafora J.W."/>
            <person name="Berbee M.L."/>
        </authorList>
    </citation>
    <scope>NUCLEOTIDE SEQUENCE [LARGE SCALE GENOMIC DNA]</scope>
    <source>
        <strain evidence="2 3">NRRL 28638</strain>
    </source>
</reference>
<keyword evidence="3" id="KW-1185">Reference proteome</keyword>
<dbReference type="AlphaFoldDB" id="A0A137NSS0"/>
<feature type="compositionally biased region" description="Low complexity" evidence="1">
    <location>
        <begin position="51"/>
        <end position="65"/>
    </location>
</feature>
<gene>
    <name evidence="2" type="ORF">CONCODRAFT_12576</name>
</gene>
<feature type="region of interest" description="Disordered" evidence="1">
    <location>
        <begin position="1"/>
        <end position="65"/>
    </location>
</feature>
<protein>
    <submittedName>
        <fullName evidence="2">Uncharacterized protein</fullName>
    </submittedName>
</protein>
<dbReference type="Proteomes" id="UP000070444">
    <property type="component" value="Unassembled WGS sequence"/>
</dbReference>
<dbReference type="EMBL" id="KQ964822">
    <property type="protein sequence ID" value="KXN65756.1"/>
    <property type="molecule type" value="Genomic_DNA"/>
</dbReference>
<evidence type="ECO:0000313" key="2">
    <source>
        <dbReference type="EMBL" id="KXN65756.1"/>
    </source>
</evidence>
<name>A0A137NSS0_CONC2</name>
<accession>A0A137NSS0</accession>
<proteinExistence type="predicted"/>
<feature type="compositionally biased region" description="Polar residues" evidence="1">
    <location>
        <begin position="17"/>
        <end position="50"/>
    </location>
</feature>
<evidence type="ECO:0000313" key="3">
    <source>
        <dbReference type="Proteomes" id="UP000070444"/>
    </source>
</evidence>